<comment type="caution">
    <text evidence="2">The sequence shown here is derived from an EMBL/GenBank/DDBJ whole genome shotgun (WGS) entry which is preliminary data.</text>
</comment>
<dbReference type="EMBL" id="BLXT01000975">
    <property type="protein sequence ID" value="GFN81958.1"/>
    <property type="molecule type" value="Genomic_DNA"/>
</dbReference>
<dbReference type="Proteomes" id="UP000735302">
    <property type="component" value="Unassembled WGS sequence"/>
</dbReference>
<name>A0AAV3YG31_9GAST</name>
<keyword evidence="3" id="KW-1185">Reference proteome</keyword>
<feature type="region of interest" description="Disordered" evidence="1">
    <location>
        <begin position="50"/>
        <end position="88"/>
    </location>
</feature>
<accession>A0AAV3YG31</accession>
<protein>
    <submittedName>
        <fullName evidence="2">Uncharacterized protein</fullName>
    </submittedName>
</protein>
<gene>
    <name evidence="2" type="ORF">PoB_000846400</name>
</gene>
<reference evidence="2 3" key="1">
    <citation type="journal article" date="2021" name="Elife">
        <title>Chloroplast acquisition without the gene transfer in kleptoplastic sea slugs, Plakobranchus ocellatus.</title>
        <authorList>
            <person name="Maeda T."/>
            <person name="Takahashi S."/>
            <person name="Yoshida T."/>
            <person name="Shimamura S."/>
            <person name="Takaki Y."/>
            <person name="Nagai Y."/>
            <person name="Toyoda A."/>
            <person name="Suzuki Y."/>
            <person name="Arimoto A."/>
            <person name="Ishii H."/>
            <person name="Satoh N."/>
            <person name="Nishiyama T."/>
            <person name="Hasebe M."/>
            <person name="Maruyama T."/>
            <person name="Minagawa J."/>
            <person name="Obokata J."/>
            <person name="Shigenobu S."/>
        </authorList>
    </citation>
    <scope>NUCLEOTIDE SEQUENCE [LARGE SCALE GENOMIC DNA]</scope>
</reference>
<feature type="compositionally biased region" description="Basic and acidic residues" evidence="1">
    <location>
        <begin position="76"/>
        <end position="87"/>
    </location>
</feature>
<proteinExistence type="predicted"/>
<dbReference type="AlphaFoldDB" id="A0AAV3YG31"/>
<organism evidence="2 3">
    <name type="scientific">Plakobranchus ocellatus</name>
    <dbReference type="NCBI Taxonomy" id="259542"/>
    <lineage>
        <taxon>Eukaryota</taxon>
        <taxon>Metazoa</taxon>
        <taxon>Spiralia</taxon>
        <taxon>Lophotrochozoa</taxon>
        <taxon>Mollusca</taxon>
        <taxon>Gastropoda</taxon>
        <taxon>Heterobranchia</taxon>
        <taxon>Euthyneura</taxon>
        <taxon>Panpulmonata</taxon>
        <taxon>Sacoglossa</taxon>
        <taxon>Placobranchoidea</taxon>
        <taxon>Plakobranchidae</taxon>
        <taxon>Plakobranchus</taxon>
    </lineage>
</organism>
<evidence type="ECO:0000313" key="2">
    <source>
        <dbReference type="EMBL" id="GFN81958.1"/>
    </source>
</evidence>
<evidence type="ECO:0000256" key="1">
    <source>
        <dbReference type="SAM" id="MobiDB-lite"/>
    </source>
</evidence>
<evidence type="ECO:0000313" key="3">
    <source>
        <dbReference type="Proteomes" id="UP000735302"/>
    </source>
</evidence>
<sequence>MRWFRVTNRRRDVCRRCRANLTMIMKVCSNLFVEGRPMPSNPLPVIFLTSRDYNTKKSPRKRPLPTKLENQPSTSKTKEHNPDDDMRRFRRSCGTYSFNIHLGHKKL</sequence>